<proteinExistence type="predicted"/>
<dbReference type="InterPro" id="IPR002716">
    <property type="entry name" value="PIN_dom"/>
</dbReference>
<dbReference type="GO" id="GO:0004521">
    <property type="term" value="F:RNA endonuclease activity"/>
    <property type="evidence" value="ECO:0007669"/>
    <property type="project" value="InterPro"/>
</dbReference>
<keyword evidence="3" id="KW-1185">Reference proteome</keyword>
<dbReference type="EMBL" id="CP001719">
    <property type="protein sequence ID" value="ADC48055.1"/>
    <property type="molecule type" value="Genomic_DNA"/>
</dbReference>
<organism evidence="2 3">
    <name type="scientific">Methanobrevibacter ruminantium (strain ATCC 35063 / DSM 1093 / JCM 13430 / OCM 146 / M1)</name>
    <name type="common">Methanobacterium ruminantium</name>
    <dbReference type="NCBI Taxonomy" id="634498"/>
    <lineage>
        <taxon>Archaea</taxon>
        <taxon>Methanobacteriati</taxon>
        <taxon>Methanobacteriota</taxon>
        <taxon>Methanomada group</taxon>
        <taxon>Methanobacteria</taxon>
        <taxon>Methanobacteriales</taxon>
        <taxon>Methanobacteriaceae</taxon>
        <taxon>Methanobrevibacter</taxon>
    </lineage>
</organism>
<dbReference type="RefSeq" id="WP_012957003.1">
    <property type="nucleotide sequence ID" value="NC_013790.1"/>
</dbReference>
<dbReference type="GO" id="GO:0016075">
    <property type="term" value="P:rRNA catabolic process"/>
    <property type="evidence" value="ECO:0007669"/>
    <property type="project" value="TreeGrafter"/>
</dbReference>
<dbReference type="GeneID" id="8771886"/>
<dbReference type="OrthoDB" id="41298at2157"/>
<dbReference type="KEGG" id="mru:mru_2205"/>
<dbReference type="InterPro" id="IPR039018">
    <property type="entry name" value="VapC20-like"/>
</dbReference>
<dbReference type="STRING" id="634498.mru_2205"/>
<dbReference type="Gene3D" id="3.40.50.1010">
    <property type="entry name" value="5'-nuclease"/>
    <property type="match status" value="1"/>
</dbReference>
<evidence type="ECO:0000259" key="1">
    <source>
        <dbReference type="Pfam" id="PF01850"/>
    </source>
</evidence>
<protein>
    <recommendedName>
        <fullName evidence="1">PIN domain-containing protein</fullName>
    </recommendedName>
</protein>
<evidence type="ECO:0000313" key="3">
    <source>
        <dbReference type="Proteomes" id="UP000008680"/>
    </source>
</evidence>
<dbReference type="PANTHER" id="PTHR42188:SF1">
    <property type="entry name" value="23S RRNA-SPECIFIC ENDONUCLEASE VAPC20"/>
    <property type="match status" value="1"/>
</dbReference>
<sequence>MIFLDTTYIIALINENDKYHKKALKLMEDVDYEKKMTNSVVFVESLNMLDKRSTQKDIDNIVNKLYQLDKIHCVNSANIKNSLNIFKFYNGSINFADCTIIDSMITYRINEIISFDSDFDKVKGIKRIYI</sequence>
<dbReference type="InterPro" id="IPR029060">
    <property type="entry name" value="PIN-like_dom_sf"/>
</dbReference>
<dbReference type="PANTHER" id="PTHR42188">
    <property type="entry name" value="23S RRNA-SPECIFIC ENDONUCLEASE VAPC20"/>
    <property type="match status" value="1"/>
</dbReference>
<gene>
    <name evidence="2" type="ordered locus">mru_2205</name>
</gene>
<reference evidence="2 3" key="1">
    <citation type="journal article" date="2010" name="PLoS ONE">
        <title>The genome sequence of the rumen methanogen Methanobrevibacter ruminantium reveals new possibilities for controlling ruminant methane emissions.</title>
        <authorList>
            <person name="Leahy S.C."/>
            <person name="Kelly W.J."/>
            <person name="Altermann E."/>
            <person name="Ronimus R.S."/>
            <person name="Yeoman C.J."/>
            <person name="Pacheco D.M."/>
            <person name="Li D."/>
            <person name="Kong Z."/>
            <person name="McTavish S."/>
            <person name="Sang C."/>
            <person name="Lambie S.C."/>
            <person name="Janssen P.H."/>
            <person name="Dey D."/>
            <person name="Attwood G.T."/>
        </authorList>
    </citation>
    <scope>NUCLEOTIDE SEQUENCE [LARGE SCALE GENOMIC DNA]</scope>
    <source>
        <strain evidence="3">ATCC 35063 / DSM 1093 / JCM 13430 / OCM 146 / M1</strain>
    </source>
</reference>
<dbReference type="HOGENOM" id="CLU_1933282_0_0_2"/>
<dbReference type="eggNOG" id="arCOG04502">
    <property type="taxonomic scope" value="Archaea"/>
</dbReference>
<evidence type="ECO:0000313" key="2">
    <source>
        <dbReference type="EMBL" id="ADC48055.1"/>
    </source>
</evidence>
<dbReference type="SUPFAM" id="SSF88723">
    <property type="entry name" value="PIN domain-like"/>
    <property type="match status" value="1"/>
</dbReference>
<dbReference type="Pfam" id="PF01850">
    <property type="entry name" value="PIN"/>
    <property type="match status" value="1"/>
</dbReference>
<dbReference type="Proteomes" id="UP000008680">
    <property type="component" value="Chromosome"/>
</dbReference>
<feature type="domain" description="PIN" evidence="1">
    <location>
        <begin position="2"/>
        <end position="123"/>
    </location>
</feature>
<name>D3E1H0_METRM</name>
<accession>D3E1H0</accession>
<dbReference type="AlphaFoldDB" id="D3E1H0"/>